<dbReference type="Pfam" id="PF22669">
    <property type="entry name" value="Exo_endo_phos2"/>
    <property type="match status" value="1"/>
</dbReference>
<keyword evidence="2" id="KW-0812">Transmembrane</keyword>
<dbReference type="PANTHER" id="PTHR11200:SF286">
    <property type="entry name" value="5-PHOSPHATASE, PUTATIVE (AFU_ORTHOLOGUE AFUA_5G07600)-RELATED"/>
    <property type="match status" value="1"/>
</dbReference>
<dbReference type="SUPFAM" id="SSF56219">
    <property type="entry name" value="DNase I-like"/>
    <property type="match status" value="1"/>
</dbReference>
<accession>A0A316YR25</accession>
<evidence type="ECO:0000313" key="4">
    <source>
        <dbReference type="EMBL" id="PWN91466.1"/>
    </source>
</evidence>
<name>A0A316YR25_9BASI</name>
<reference evidence="4 5" key="1">
    <citation type="journal article" date="2018" name="Mol. Biol. Evol.">
        <title>Broad Genomic Sampling Reveals a Smut Pathogenic Ancestry of the Fungal Clade Ustilaginomycotina.</title>
        <authorList>
            <person name="Kijpornyongpan T."/>
            <person name="Mondo S.J."/>
            <person name="Barry K."/>
            <person name="Sandor L."/>
            <person name="Lee J."/>
            <person name="Lipzen A."/>
            <person name="Pangilinan J."/>
            <person name="LaButti K."/>
            <person name="Hainaut M."/>
            <person name="Henrissat B."/>
            <person name="Grigoriev I.V."/>
            <person name="Spatafora J.W."/>
            <person name="Aime M.C."/>
        </authorList>
    </citation>
    <scope>NUCLEOTIDE SEQUENCE [LARGE SCALE GENOMIC DNA]</scope>
    <source>
        <strain evidence="4 5">MCA 4198</strain>
    </source>
</reference>
<evidence type="ECO:0000256" key="1">
    <source>
        <dbReference type="SAM" id="MobiDB-lite"/>
    </source>
</evidence>
<feature type="domain" description="Inositol polyphosphate-related phosphatase" evidence="3">
    <location>
        <begin position="20"/>
        <end position="485"/>
    </location>
</feature>
<gene>
    <name evidence="4" type="ORF">FA10DRAFT_265326</name>
</gene>
<evidence type="ECO:0000256" key="2">
    <source>
        <dbReference type="SAM" id="Phobius"/>
    </source>
</evidence>
<dbReference type="EMBL" id="KZ819635">
    <property type="protein sequence ID" value="PWN91466.1"/>
    <property type="molecule type" value="Genomic_DNA"/>
</dbReference>
<dbReference type="RefSeq" id="XP_025378664.1">
    <property type="nucleotide sequence ID" value="XM_025521008.1"/>
</dbReference>
<feature type="region of interest" description="Disordered" evidence="1">
    <location>
        <begin position="395"/>
        <end position="417"/>
    </location>
</feature>
<dbReference type="InterPro" id="IPR046985">
    <property type="entry name" value="IP5"/>
</dbReference>
<dbReference type="OrthoDB" id="62798at2759"/>
<evidence type="ECO:0000259" key="3">
    <source>
        <dbReference type="SMART" id="SM00128"/>
    </source>
</evidence>
<protein>
    <submittedName>
        <fullName evidence="4">DNase I-like protein</fullName>
    </submittedName>
</protein>
<sequence length="570" mass="61649">MATTTSLSSSSGNISVPSAPPLRVQVASFNCNLQGSSAVAPDLSHWLVPTLSEKDARFVAVDEKQGRPAPDIYAVGFQELVDLPDGFSGNAAMQSAIKRTDLAIRRAIRPQAATTRPDGMYPPGGGPEDYTLLAEVHLVGIVLFVYARERAPVAGLSGPKSAVERVKEVRASSAGTGLLGLMGNKGAAGVRVVLEGAFPGMPDETLTFVCAHLAAHDHNVPRRNNDWKNIVRRLVFDQASVRKLPALPITPSQGGKKSTDKEEDEEMQGLTEKYETEKSARFQSRKPVALDAEAHSIYDTSHLFVFGDLNYRIGFNTKPSAHLARKGQEDVVLKRSDVKRKINQADWKTLATYDQLAAQHRPSEGGPKAFHGLVEPDIRTWGHGPTYKFKVDKAARKQLQKQQQTEGGDNKEQPGVAPVMGHNAGELSGKRVPGWTDRILWASAGSASDDLQGVTPELYRSIMRYTHSDHKPVTAILRLSPPASSSAHLDPSTRPFGIDGAYRTKALLGLILDRILGYIWSALVTAGAGNVIVGILELVGVAILSVWYLRVGGSQQSDLAYWLGNVLGRP</sequence>
<organism evidence="4 5">
    <name type="scientific">Acaromyces ingoldii</name>
    <dbReference type="NCBI Taxonomy" id="215250"/>
    <lineage>
        <taxon>Eukaryota</taxon>
        <taxon>Fungi</taxon>
        <taxon>Dikarya</taxon>
        <taxon>Basidiomycota</taxon>
        <taxon>Ustilaginomycotina</taxon>
        <taxon>Exobasidiomycetes</taxon>
        <taxon>Exobasidiales</taxon>
        <taxon>Cryptobasidiaceae</taxon>
        <taxon>Acaromyces</taxon>
    </lineage>
</organism>
<feature type="region of interest" description="Disordered" evidence="1">
    <location>
        <begin position="246"/>
        <end position="284"/>
    </location>
</feature>
<dbReference type="InParanoid" id="A0A316YR25"/>
<dbReference type="STRING" id="215250.A0A316YR25"/>
<dbReference type="Gene3D" id="3.60.10.10">
    <property type="entry name" value="Endonuclease/exonuclease/phosphatase"/>
    <property type="match status" value="1"/>
</dbReference>
<feature type="transmembrane region" description="Helical" evidence="2">
    <location>
        <begin position="518"/>
        <end position="549"/>
    </location>
</feature>
<evidence type="ECO:0000313" key="5">
    <source>
        <dbReference type="Proteomes" id="UP000245768"/>
    </source>
</evidence>
<dbReference type="InterPro" id="IPR036691">
    <property type="entry name" value="Endo/exonu/phosph_ase_sf"/>
</dbReference>
<keyword evidence="5" id="KW-1185">Reference proteome</keyword>
<dbReference type="GeneID" id="37042924"/>
<dbReference type="GO" id="GO:0004439">
    <property type="term" value="F:phosphatidylinositol-4,5-bisphosphate 5-phosphatase activity"/>
    <property type="evidence" value="ECO:0007669"/>
    <property type="project" value="TreeGrafter"/>
</dbReference>
<dbReference type="InterPro" id="IPR000300">
    <property type="entry name" value="IPPc"/>
</dbReference>
<dbReference type="GO" id="GO:0046856">
    <property type="term" value="P:phosphatidylinositol dephosphorylation"/>
    <property type="evidence" value="ECO:0007669"/>
    <property type="project" value="InterPro"/>
</dbReference>
<dbReference type="Proteomes" id="UP000245768">
    <property type="component" value="Unassembled WGS sequence"/>
</dbReference>
<dbReference type="AlphaFoldDB" id="A0A316YR25"/>
<keyword evidence="2" id="KW-1133">Transmembrane helix</keyword>
<proteinExistence type="predicted"/>
<keyword evidence="2" id="KW-0472">Membrane</keyword>
<dbReference type="SMART" id="SM00128">
    <property type="entry name" value="IPPc"/>
    <property type="match status" value="1"/>
</dbReference>
<dbReference type="PANTHER" id="PTHR11200">
    <property type="entry name" value="INOSITOL 5-PHOSPHATASE"/>
    <property type="match status" value="1"/>
</dbReference>